<evidence type="ECO:0000313" key="2">
    <source>
        <dbReference type="Proteomes" id="UP000565441"/>
    </source>
</evidence>
<protein>
    <submittedName>
        <fullName evidence="1">Uncharacterized protein</fullName>
    </submittedName>
</protein>
<name>A0A8H5H6M2_9AGAR</name>
<proteinExistence type="predicted"/>
<accession>A0A8H5H6M2</accession>
<comment type="caution">
    <text evidence="1">The sequence shown here is derived from an EMBL/GenBank/DDBJ whole genome shotgun (WGS) entry which is preliminary data.</text>
</comment>
<dbReference type="EMBL" id="JAACJP010000022">
    <property type="protein sequence ID" value="KAF5377911.1"/>
    <property type="molecule type" value="Genomic_DNA"/>
</dbReference>
<evidence type="ECO:0000313" key="1">
    <source>
        <dbReference type="EMBL" id="KAF5377911.1"/>
    </source>
</evidence>
<keyword evidence="2" id="KW-1185">Reference proteome</keyword>
<sequence length="117" mass="12534">MSILGLTKSKAGSVLIQHSESGLGGAAKADAGLLIISLEIAMWPDGFWRTSTHQGDALLVIDNLRLSAALETSPKRAGATVPNTHNDALERLGSTSSKCVFECQYEYLVYRHRFSGG</sequence>
<reference evidence="1 2" key="1">
    <citation type="journal article" date="2020" name="ISME J.">
        <title>Uncovering the hidden diversity of litter-decomposition mechanisms in mushroom-forming fungi.</title>
        <authorList>
            <person name="Floudas D."/>
            <person name="Bentzer J."/>
            <person name="Ahren D."/>
            <person name="Johansson T."/>
            <person name="Persson P."/>
            <person name="Tunlid A."/>
        </authorList>
    </citation>
    <scope>NUCLEOTIDE SEQUENCE [LARGE SCALE GENOMIC DNA]</scope>
    <source>
        <strain evidence="1 2">CBS 661.87</strain>
    </source>
</reference>
<organism evidence="1 2">
    <name type="scientific">Tricholomella constricta</name>
    <dbReference type="NCBI Taxonomy" id="117010"/>
    <lineage>
        <taxon>Eukaryota</taxon>
        <taxon>Fungi</taxon>
        <taxon>Dikarya</taxon>
        <taxon>Basidiomycota</taxon>
        <taxon>Agaricomycotina</taxon>
        <taxon>Agaricomycetes</taxon>
        <taxon>Agaricomycetidae</taxon>
        <taxon>Agaricales</taxon>
        <taxon>Tricholomatineae</taxon>
        <taxon>Lyophyllaceae</taxon>
        <taxon>Tricholomella</taxon>
    </lineage>
</organism>
<dbReference type="Proteomes" id="UP000565441">
    <property type="component" value="Unassembled WGS sequence"/>
</dbReference>
<gene>
    <name evidence="1" type="ORF">D9615_006733</name>
</gene>
<dbReference type="AlphaFoldDB" id="A0A8H5H6M2"/>